<dbReference type="STRING" id="400727.A0A2T7NNZ6"/>
<evidence type="ECO:0000259" key="11">
    <source>
        <dbReference type="PROSITE" id="PS50879"/>
    </source>
</evidence>
<comment type="similarity">
    <text evidence="1">Belongs to the palmitoyl-protein thioesterase family.</text>
</comment>
<dbReference type="PRINTS" id="PR00414">
    <property type="entry name" value="PPTHIESTRASE"/>
</dbReference>
<keyword evidence="6" id="KW-1015">Disulfide bond</keyword>
<evidence type="ECO:0000256" key="4">
    <source>
        <dbReference type="ARBA" id="ARBA00022729"/>
    </source>
</evidence>
<organism evidence="12 13">
    <name type="scientific">Pomacea canaliculata</name>
    <name type="common">Golden apple snail</name>
    <dbReference type="NCBI Taxonomy" id="400727"/>
    <lineage>
        <taxon>Eukaryota</taxon>
        <taxon>Metazoa</taxon>
        <taxon>Spiralia</taxon>
        <taxon>Lophotrochozoa</taxon>
        <taxon>Mollusca</taxon>
        <taxon>Gastropoda</taxon>
        <taxon>Caenogastropoda</taxon>
        <taxon>Architaenioglossa</taxon>
        <taxon>Ampullarioidea</taxon>
        <taxon>Ampullariidae</taxon>
        <taxon>Pomacea</taxon>
    </lineage>
</organism>
<name>A0A2T7NNZ6_POMCA</name>
<dbReference type="GO" id="GO:0003676">
    <property type="term" value="F:nucleic acid binding"/>
    <property type="evidence" value="ECO:0007669"/>
    <property type="project" value="InterPro"/>
</dbReference>
<dbReference type="PANTHER" id="PTHR11247">
    <property type="entry name" value="PALMITOYL-PROTEIN THIOESTERASE/DOLICHYLDIPHOSPHATASE 1"/>
    <property type="match status" value="1"/>
</dbReference>
<keyword evidence="5" id="KW-0378">Hydrolase</keyword>
<evidence type="ECO:0000313" key="12">
    <source>
        <dbReference type="EMBL" id="PVD22899.1"/>
    </source>
</evidence>
<sequence>MYTPECQEQTVGFKGPVFKKFETEEMAWDFVNNITSGSKDQEKDKLKRSKSDETPTGSGEPPLKKSKSAGSTAETDGAFTGTPFLDKEGTPVYTDGASFRNGQAGAVAGIGVFWGEDNPNNVSKPLEGRQTNNRAEIHAAVVAVEQAKKIGIKNLILHTDSNFLINGITSWIKGWKKRGWKLSSGGPVVNREDFEELDKSLEGMNVKWKSEYWDCVVDADGDDDVDGDCAADDKGTVSHDHKMAQQQTAVFLIVALYCIVTASQTVPVVLWHGMGDSCCNPLSMGSIKDLIEKQIPGVYVHSLEIGSSIVEDMENGFLMNVNDQVDVVCKQLNNDTKLASGYNSVGFSQGGQFLRAVAQRCPSPPMFNLISVGGQHQGVYGFPRCPGDNITLCNFVREMLNYGAYTSVYVFVSLVQAEYWHDPLNEEEYVQKSIFLADINQEKVVNPSYRENLLKLKNLALVMFLQDTMVDPKESEWFGFYVPGQAKEIMPLTQTKLWLEDRLGLQKLNDTGRLHFLSSDSDHLRFTDTWFIDNVINKFLK</sequence>
<dbReference type="PANTHER" id="PTHR11247:SF8">
    <property type="entry name" value="PALMITOYL-PROTEIN THIOESTERASE 1"/>
    <property type="match status" value="1"/>
</dbReference>
<feature type="domain" description="RNase H type-1" evidence="11">
    <location>
        <begin position="86"/>
        <end position="234"/>
    </location>
</feature>
<dbReference type="Pfam" id="PF01693">
    <property type="entry name" value="Cauli_VI"/>
    <property type="match status" value="1"/>
</dbReference>
<dbReference type="EC" id="3.1.2.22" evidence="2"/>
<keyword evidence="10" id="KW-0812">Transmembrane</keyword>
<evidence type="ECO:0000256" key="1">
    <source>
        <dbReference type="ARBA" id="ARBA00010758"/>
    </source>
</evidence>
<dbReference type="InterPro" id="IPR002472">
    <property type="entry name" value="Palm_thioest"/>
</dbReference>
<dbReference type="GO" id="GO:0005764">
    <property type="term" value="C:lysosome"/>
    <property type="evidence" value="ECO:0007669"/>
    <property type="project" value="TreeGrafter"/>
</dbReference>
<evidence type="ECO:0000256" key="10">
    <source>
        <dbReference type="SAM" id="Phobius"/>
    </source>
</evidence>
<evidence type="ECO:0000313" key="13">
    <source>
        <dbReference type="Proteomes" id="UP000245119"/>
    </source>
</evidence>
<feature type="transmembrane region" description="Helical" evidence="10">
    <location>
        <begin position="249"/>
        <end position="274"/>
    </location>
</feature>
<evidence type="ECO:0000256" key="3">
    <source>
        <dbReference type="ARBA" id="ARBA00014212"/>
    </source>
</evidence>
<keyword evidence="13" id="KW-1185">Reference proteome</keyword>
<dbReference type="Pfam" id="PF02089">
    <property type="entry name" value="Palm_thioest"/>
    <property type="match status" value="1"/>
</dbReference>
<dbReference type="GO" id="GO:0004523">
    <property type="term" value="F:RNA-DNA hybrid ribonuclease activity"/>
    <property type="evidence" value="ECO:0007669"/>
    <property type="project" value="InterPro"/>
</dbReference>
<dbReference type="Gene3D" id="3.30.420.10">
    <property type="entry name" value="Ribonuclease H-like superfamily/Ribonuclease H"/>
    <property type="match status" value="1"/>
</dbReference>
<protein>
    <recommendedName>
        <fullName evidence="3">Palmitoyl-protein thioesterase 1</fullName>
        <ecNumber evidence="2">3.1.2.22</ecNumber>
    </recommendedName>
    <alternativeName>
        <fullName evidence="8">Palmitoyl-protein hydrolase 1</fullName>
    </alternativeName>
</protein>
<evidence type="ECO:0000256" key="2">
    <source>
        <dbReference type="ARBA" id="ARBA00012423"/>
    </source>
</evidence>
<dbReference type="CDD" id="cd09280">
    <property type="entry name" value="RNase_HI_eukaryote_like"/>
    <property type="match status" value="1"/>
</dbReference>
<accession>A0A2T7NNZ6</accession>
<dbReference type="Gene3D" id="3.40.50.1820">
    <property type="entry name" value="alpha/beta hydrolase"/>
    <property type="match status" value="1"/>
</dbReference>
<dbReference type="SUPFAM" id="SSF53474">
    <property type="entry name" value="alpha/beta-Hydrolases"/>
    <property type="match status" value="1"/>
</dbReference>
<keyword evidence="7" id="KW-0325">Glycoprotein</keyword>
<feature type="compositionally biased region" description="Basic and acidic residues" evidence="9">
    <location>
        <begin position="39"/>
        <end position="53"/>
    </location>
</feature>
<reference evidence="12 13" key="1">
    <citation type="submission" date="2018-04" db="EMBL/GenBank/DDBJ databases">
        <title>The genome of golden apple snail Pomacea canaliculata provides insight into stress tolerance and invasive adaptation.</title>
        <authorList>
            <person name="Liu C."/>
            <person name="Liu B."/>
            <person name="Ren Y."/>
            <person name="Zhang Y."/>
            <person name="Wang H."/>
            <person name="Li S."/>
            <person name="Jiang F."/>
            <person name="Yin L."/>
            <person name="Zhang G."/>
            <person name="Qian W."/>
            <person name="Fan W."/>
        </authorList>
    </citation>
    <scope>NUCLEOTIDE SEQUENCE [LARGE SCALE GENOMIC DNA]</scope>
    <source>
        <strain evidence="12">SZHN2017</strain>
        <tissue evidence="12">Muscle</tissue>
    </source>
</reference>
<keyword evidence="4" id="KW-0732">Signal</keyword>
<gene>
    <name evidence="12" type="ORF">C0Q70_16159</name>
</gene>
<dbReference type="InterPro" id="IPR012337">
    <property type="entry name" value="RNaseH-like_sf"/>
</dbReference>
<dbReference type="GO" id="GO:0008474">
    <property type="term" value="F:palmitoyl-(protein) hydrolase activity"/>
    <property type="evidence" value="ECO:0007669"/>
    <property type="project" value="UniProtKB-EC"/>
</dbReference>
<dbReference type="Gene3D" id="3.40.970.10">
    <property type="entry name" value="Ribonuclease H1, N-terminal domain"/>
    <property type="match status" value="1"/>
</dbReference>
<keyword evidence="10" id="KW-1133">Transmembrane helix</keyword>
<evidence type="ECO:0000256" key="8">
    <source>
        <dbReference type="ARBA" id="ARBA00031934"/>
    </source>
</evidence>
<dbReference type="EMBL" id="PZQS01000010">
    <property type="protein sequence ID" value="PVD22899.1"/>
    <property type="molecule type" value="Genomic_DNA"/>
</dbReference>
<evidence type="ECO:0000256" key="5">
    <source>
        <dbReference type="ARBA" id="ARBA00022801"/>
    </source>
</evidence>
<evidence type="ECO:0000256" key="9">
    <source>
        <dbReference type="SAM" id="MobiDB-lite"/>
    </source>
</evidence>
<proteinExistence type="inferred from homology"/>
<feature type="region of interest" description="Disordered" evidence="9">
    <location>
        <begin position="32"/>
        <end position="87"/>
    </location>
</feature>
<dbReference type="Pfam" id="PF00075">
    <property type="entry name" value="RNase_H"/>
    <property type="match status" value="1"/>
</dbReference>
<dbReference type="Proteomes" id="UP000245119">
    <property type="component" value="Linkage Group LG10"/>
</dbReference>
<dbReference type="InterPro" id="IPR036397">
    <property type="entry name" value="RNaseH_sf"/>
</dbReference>
<dbReference type="OrthoDB" id="407198at2759"/>
<dbReference type="SUPFAM" id="SSF53098">
    <property type="entry name" value="Ribonuclease H-like"/>
    <property type="match status" value="1"/>
</dbReference>
<dbReference type="InterPro" id="IPR037056">
    <property type="entry name" value="RNase_H1_N_sf"/>
</dbReference>
<dbReference type="InterPro" id="IPR011320">
    <property type="entry name" value="RNase_H1_N"/>
</dbReference>
<dbReference type="GO" id="GO:0006898">
    <property type="term" value="P:receptor-mediated endocytosis"/>
    <property type="evidence" value="ECO:0007669"/>
    <property type="project" value="TreeGrafter"/>
</dbReference>
<dbReference type="InterPro" id="IPR029058">
    <property type="entry name" value="AB_hydrolase_fold"/>
</dbReference>
<dbReference type="FunFam" id="3.40.50.1820:FF:000107">
    <property type="entry name" value="Palmitoyl-protein thioesterase 1"/>
    <property type="match status" value="1"/>
</dbReference>
<dbReference type="AlphaFoldDB" id="A0A2T7NNZ6"/>
<comment type="caution">
    <text evidence="12">The sequence shown here is derived from an EMBL/GenBank/DDBJ whole genome shotgun (WGS) entry which is preliminary data.</text>
</comment>
<dbReference type="InterPro" id="IPR002156">
    <property type="entry name" value="RNaseH_domain"/>
</dbReference>
<keyword evidence="10" id="KW-0472">Membrane</keyword>
<evidence type="ECO:0000256" key="7">
    <source>
        <dbReference type="ARBA" id="ARBA00023180"/>
    </source>
</evidence>
<evidence type="ECO:0000256" key="6">
    <source>
        <dbReference type="ARBA" id="ARBA00023157"/>
    </source>
</evidence>
<dbReference type="PROSITE" id="PS50879">
    <property type="entry name" value="RNASE_H_1"/>
    <property type="match status" value="1"/>
</dbReference>